<organism evidence="2 3">
    <name type="scientific">Pseudomonas indica</name>
    <dbReference type="NCBI Taxonomy" id="137658"/>
    <lineage>
        <taxon>Bacteria</taxon>
        <taxon>Pseudomonadati</taxon>
        <taxon>Pseudomonadota</taxon>
        <taxon>Gammaproteobacteria</taxon>
        <taxon>Pseudomonadales</taxon>
        <taxon>Pseudomonadaceae</taxon>
        <taxon>Pseudomonas</taxon>
    </lineage>
</organism>
<dbReference type="InterPro" id="IPR023213">
    <property type="entry name" value="CAT-like_dom_sf"/>
</dbReference>
<gene>
    <name evidence="2" type="ORF">SAMN05216186_10576</name>
</gene>
<evidence type="ECO:0000313" key="3">
    <source>
        <dbReference type="Proteomes" id="UP000198706"/>
    </source>
</evidence>
<dbReference type="EMBL" id="FNFD01000005">
    <property type="protein sequence ID" value="SDK21364.1"/>
    <property type="molecule type" value="Genomic_DNA"/>
</dbReference>
<dbReference type="RefSeq" id="WP_084335057.1">
    <property type="nucleotide sequence ID" value="NZ_FNFD01000005.1"/>
</dbReference>
<name>A0A1G9A3D1_9PSED</name>
<dbReference type="Proteomes" id="UP000198706">
    <property type="component" value="Unassembled WGS sequence"/>
</dbReference>
<dbReference type="PANTHER" id="PTHR45527">
    <property type="entry name" value="NONRIBOSOMAL PEPTIDE SYNTHETASE"/>
    <property type="match status" value="1"/>
</dbReference>
<dbReference type="Gene3D" id="3.30.559.30">
    <property type="entry name" value="Nonribosomal peptide synthetase, condensation domain"/>
    <property type="match status" value="1"/>
</dbReference>
<dbReference type="GO" id="GO:0005737">
    <property type="term" value="C:cytoplasm"/>
    <property type="evidence" value="ECO:0007669"/>
    <property type="project" value="TreeGrafter"/>
</dbReference>
<dbReference type="Pfam" id="PF00668">
    <property type="entry name" value="Condensation"/>
    <property type="match status" value="1"/>
</dbReference>
<dbReference type="AlphaFoldDB" id="A0A1G9A3D1"/>
<dbReference type="SUPFAM" id="SSF52777">
    <property type="entry name" value="CoA-dependent acyltransferases"/>
    <property type="match status" value="2"/>
</dbReference>
<keyword evidence="3" id="KW-1185">Reference proteome</keyword>
<reference evidence="2 3" key="1">
    <citation type="submission" date="2016-10" db="EMBL/GenBank/DDBJ databases">
        <authorList>
            <person name="de Groot N.N."/>
        </authorList>
    </citation>
    <scope>NUCLEOTIDE SEQUENCE [LARGE SCALE GENOMIC DNA]</scope>
    <source>
        <strain evidence="2 3">JCM 21544</strain>
    </source>
</reference>
<dbReference type="GO" id="GO:0003824">
    <property type="term" value="F:catalytic activity"/>
    <property type="evidence" value="ECO:0007669"/>
    <property type="project" value="InterPro"/>
</dbReference>
<dbReference type="GO" id="GO:0044550">
    <property type="term" value="P:secondary metabolite biosynthetic process"/>
    <property type="evidence" value="ECO:0007669"/>
    <property type="project" value="TreeGrafter"/>
</dbReference>
<dbReference type="GO" id="GO:0043041">
    <property type="term" value="P:amino acid activation for nonribosomal peptide biosynthetic process"/>
    <property type="evidence" value="ECO:0007669"/>
    <property type="project" value="TreeGrafter"/>
</dbReference>
<evidence type="ECO:0000259" key="1">
    <source>
        <dbReference type="Pfam" id="PF00668"/>
    </source>
</evidence>
<dbReference type="GO" id="GO:0031177">
    <property type="term" value="F:phosphopantetheine binding"/>
    <property type="evidence" value="ECO:0007669"/>
    <property type="project" value="TreeGrafter"/>
</dbReference>
<proteinExistence type="predicted"/>
<dbReference type="PANTHER" id="PTHR45527:SF1">
    <property type="entry name" value="FATTY ACID SYNTHASE"/>
    <property type="match status" value="1"/>
</dbReference>
<protein>
    <submittedName>
        <fullName evidence="2">Condensation domain-containing protein</fullName>
    </submittedName>
</protein>
<dbReference type="InterPro" id="IPR001242">
    <property type="entry name" value="Condensation_dom"/>
</dbReference>
<dbReference type="STRING" id="137658.SAMN05216186_10576"/>
<evidence type="ECO:0000313" key="2">
    <source>
        <dbReference type="EMBL" id="SDK21364.1"/>
    </source>
</evidence>
<sequence>MKFLDIPSFGLSPGRLTVWRASAPPDFDAPWVDDPRPASYGQEALITYALEAASEGPLPPSWLGGVFDLPAELDADAFAAALRSWIDRHETLRSRLILSLPITTGGYLRRMTLPTGVVTIQPDATRDITDGRELTRYLEALFDGEAGPLDWPGYVCATISHPGATTVCLAADHTLMDGYSILLSAYEIRTLYAAALAAPTGKPVPPPLPPTASYLDFAEAERNAADTLTADHESIVRWRRFVTEAGGRLPTFPVPVGDTSGSSSAQPGGYAELLDASTAHAFDRACRAAGGDSFSGLLACLAKVGQEITGSDNFRTMAPFHTRTGLSRSAIGFYVGMSPIAFSLDAAGSFAEAVRSAASGLDGVKELAQIPFPRVTELLGQPLRDPFMVSYGDLRRAPGARSWNTWRTAMLRSRSTDPDDVYFWFIRTHDGLSVSYRHPATDEAEIAVPRYVARTRHLLASVASTGCWSTLIPQETIAHDGLQAHRSGLL</sequence>
<dbReference type="Gene3D" id="3.30.559.10">
    <property type="entry name" value="Chloramphenicol acetyltransferase-like domain"/>
    <property type="match status" value="1"/>
</dbReference>
<accession>A0A1G9A3D1</accession>
<feature type="domain" description="Condensation" evidence="1">
    <location>
        <begin position="66"/>
        <end position="381"/>
    </location>
</feature>